<dbReference type="Proteomes" id="UP001162162">
    <property type="component" value="Unassembled WGS sequence"/>
</dbReference>
<name>A0AAV8X400_9CUCU</name>
<evidence type="ECO:0000313" key="2">
    <source>
        <dbReference type="Proteomes" id="UP001162162"/>
    </source>
</evidence>
<keyword evidence="2" id="KW-1185">Reference proteome</keyword>
<accession>A0AAV8X400</accession>
<comment type="caution">
    <text evidence="1">The sequence shown here is derived from an EMBL/GenBank/DDBJ whole genome shotgun (WGS) entry which is preliminary data.</text>
</comment>
<gene>
    <name evidence="1" type="ORF">NQ318_015474</name>
</gene>
<organism evidence="1 2">
    <name type="scientific">Aromia moschata</name>
    <dbReference type="NCBI Taxonomy" id="1265417"/>
    <lineage>
        <taxon>Eukaryota</taxon>
        <taxon>Metazoa</taxon>
        <taxon>Ecdysozoa</taxon>
        <taxon>Arthropoda</taxon>
        <taxon>Hexapoda</taxon>
        <taxon>Insecta</taxon>
        <taxon>Pterygota</taxon>
        <taxon>Neoptera</taxon>
        <taxon>Endopterygota</taxon>
        <taxon>Coleoptera</taxon>
        <taxon>Polyphaga</taxon>
        <taxon>Cucujiformia</taxon>
        <taxon>Chrysomeloidea</taxon>
        <taxon>Cerambycidae</taxon>
        <taxon>Cerambycinae</taxon>
        <taxon>Callichromatini</taxon>
        <taxon>Aromia</taxon>
    </lineage>
</organism>
<sequence length="101" mass="11747">MEDWVLRDIVHYREQILKYLMSFWETRLIHSKQSPRYDETITRWADHTYSPFVETYNLSGSWDTSMVCRSGATIQRGGSVKAVQEVSPGCAEEVVVNDQMV</sequence>
<protein>
    <submittedName>
        <fullName evidence="1">Uncharacterized protein</fullName>
    </submittedName>
</protein>
<reference evidence="1" key="1">
    <citation type="journal article" date="2023" name="Insect Mol. Biol.">
        <title>Genome sequencing provides insights into the evolution of gene families encoding plant cell wall-degrading enzymes in longhorned beetles.</title>
        <authorList>
            <person name="Shin N.R."/>
            <person name="Okamura Y."/>
            <person name="Kirsch R."/>
            <person name="Pauchet Y."/>
        </authorList>
    </citation>
    <scope>NUCLEOTIDE SEQUENCE</scope>
    <source>
        <strain evidence="1">AMC_N1</strain>
    </source>
</reference>
<evidence type="ECO:0000313" key="1">
    <source>
        <dbReference type="EMBL" id="KAJ8933640.1"/>
    </source>
</evidence>
<proteinExistence type="predicted"/>
<dbReference type="AlphaFoldDB" id="A0AAV8X400"/>
<dbReference type="EMBL" id="JAPWTK010001183">
    <property type="protein sequence ID" value="KAJ8933640.1"/>
    <property type="molecule type" value="Genomic_DNA"/>
</dbReference>